<dbReference type="Proteomes" id="UP000291591">
    <property type="component" value="Unassembled WGS sequence"/>
</dbReference>
<dbReference type="SUPFAM" id="SSF51730">
    <property type="entry name" value="FAD-linked oxidoreductase"/>
    <property type="match status" value="1"/>
</dbReference>
<evidence type="ECO:0000256" key="1">
    <source>
        <dbReference type="ARBA" id="ARBA00023002"/>
    </source>
</evidence>
<dbReference type="GO" id="GO:0016491">
    <property type="term" value="F:oxidoreductase activity"/>
    <property type="evidence" value="ECO:0007669"/>
    <property type="project" value="UniProtKB-KW"/>
</dbReference>
<comment type="caution">
    <text evidence="2">The sequence shown here is derived from an EMBL/GenBank/DDBJ whole genome shotgun (WGS) entry which is preliminary data.</text>
</comment>
<dbReference type="GO" id="GO:0035999">
    <property type="term" value="P:tetrahydrofolate interconversion"/>
    <property type="evidence" value="ECO:0007669"/>
    <property type="project" value="UniProtKB-UniPathway"/>
</dbReference>
<protein>
    <submittedName>
        <fullName evidence="2">5,10-methylenetetrahydrofolate reductase</fullName>
    </submittedName>
</protein>
<dbReference type="Gene3D" id="3.20.20.220">
    <property type="match status" value="1"/>
</dbReference>
<dbReference type="EMBL" id="SHKL01000001">
    <property type="protein sequence ID" value="RZT86626.1"/>
    <property type="molecule type" value="Genomic_DNA"/>
</dbReference>
<reference evidence="2 3" key="1">
    <citation type="submission" date="2019-02" db="EMBL/GenBank/DDBJ databases">
        <title>Sequencing the genomes of 1000 actinobacteria strains.</title>
        <authorList>
            <person name="Klenk H.-P."/>
        </authorList>
    </citation>
    <scope>NUCLEOTIDE SEQUENCE [LARGE SCALE GENOMIC DNA]</scope>
    <source>
        <strain evidence="2 3">DSM 45779</strain>
    </source>
</reference>
<name>A0A4Q7UXK3_PSEST</name>
<evidence type="ECO:0000313" key="3">
    <source>
        <dbReference type="Proteomes" id="UP000291591"/>
    </source>
</evidence>
<keyword evidence="3" id="KW-1185">Reference proteome</keyword>
<proteinExistence type="predicted"/>
<accession>A0A4Q7UXK3</accession>
<gene>
    <name evidence="2" type="ORF">EV383_3523</name>
</gene>
<sequence length="348" mass="35444">MRPPMPSTTARDDPAATVGCPKHMTYGPCGGVRADLGCEVAPVPCPFATAPGPVPWAGPPAPPRPEPDLFVRTRGRPVVLTDLSVPPYDAATLQRTVSVLAGACDAILVGEHHDEPDFPPTMLAALVGEAGGHPWITLTCRDRNRVVLEQEVAGLAAIGTDGVFCATGDGRAPGVRPDVTPVFDLDGTRLTALAAAAGLAVAVPEAPDAPPRGNRPGRLAQKQRAGAQLAVLNHAGSAEHVAAFAAAVRDEGGSLPIVAGVAVYTDEASARRLQAYPGLELDPDRVSDVLTAADPVEAGIAAAVAEARELIAVEGVAGVNLSGRGTSAGLAESTAIKAEIGRRIRSGT</sequence>
<dbReference type="InterPro" id="IPR029041">
    <property type="entry name" value="FAD-linked_oxidoreductase-like"/>
</dbReference>
<keyword evidence="1" id="KW-0560">Oxidoreductase</keyword>
<dbReference type="UniPathway" id="UPA00193"/>
<evidence type="ECO:0000313" key="2">
    <source>
        <dbReference type="EMBL" id="RZT86626.1"/>
    </source>
</evidence>
<dbReference type="AlphaFoldDB" id="A0A4Q7UXK3"/>
<organism evidence="2 3">
    <name type="scientific">Pseudonocardia sediminis</name>
    <dbReference type="NCBI Taxonomy" id="1397368"/>
    <lineage>
        <taxon>Bacteria</taxon>
        <taxon>Bacillati</taxon>
        <taxon>Actinomycetota</taxon>
        <taxon>Actinomycetes</taxon>
        <taxon>Pseudonocardiales</taxon>
        <taxon>Pseudonocardiaceae</taxon>
        <taxon>Pseudonocardia</taxon>
    </lineage>
</organism>